<evidence type="ECO:0000256" key="1">
    <source>
        <dbReference type="ARBA" id="ARBA00004141"/>
    </source>
</evidence>
<reference evidence="7" key="1">
    <citation type="submission" date="2021-05" db="EMBL/GenBank/DDBJ databases">
        <authorList>
            <person name="Tigano A."/>
        </authorList>
    </citation>
    <scope>NUCLEOTIDE SEQUENCE</scope>
</reference>
<name>A0A8S4ATM4_9TELE</name>
<keyword evidence="8" id="KW-1185">Reference proteome</keyword>
<organism evidence="7 8">
    <name type="scientific">Menidia menidia</name>
    <name type="common">Atlantic silverside</name>
    <dbReference type="NCBI Taxonomy" id="238744"/>
    <lineage>
        <taxon>Eukaryota</taxon>
        <taxon>Metazoa</taxon>
        <taxon>Chordata</taxon>
        <taxon>Craniata</taxon>
        <taxon>Vertebrata</taxon>
        <taxon>Euteleostomi</taxon>
        <taxon>Actinopterygii</taxon>
        <taxon>Neopterygii</taxon>
        <taxon>Teleostei</taxon>
        <taxon>Neoteleostei</taxon>
        <taxon>Acanthomorphata</taxon>
        <taxon>Ovalentaria</taxon>
        <taxon>Atherinomorphae</taxon>
        <taxon>Atheriniformes</taxon>
        <taxon>Atherinopsidae</taxon>
        <taxon>Menidiinae</taxon>
        <taxon>Menidia</taxon>
    </lineage>
</organism>
<evidence type="ECO:0000256" key="6">
    <source>
        <dbReference type="SAM" id="Phobius"/>
    </source>
</evidence>
<evidence type="ECO:0000313" key="7">
    <source>
        <dbReference type="EMBL" id="CAG5904650.1"/>
    </source>
</evidence>
<keyword evidence="4 6" id="KW-1133">Transmembrane helix</keyword>
<dbReference type="Pfam" id="PF25807">
    <property type="entry name" value="Clarin-2"/>
    <property type="match status" value="1"/>
</dbReference>
<feature type="transmembrane region" description="Helical" evidence="6">
    <location>
        <begin position="90"/>
        <end position="118"/>
    </location>
</feature>
<dbReference type="OrthoDB" id="9450082at2759"/>
<dbReference type="PANTHER" id="PTHR31548">
    <property type="entry name" value="CLARIN"/>
    <property type="match status" value="1"/>
</dbReference>
<dbReference type="Proteomes" id="UP000677803">
    <property type="component" value="Unassembled WGS sequence"/>
</dbReference>
<feature type="transmembrane region" description="Helical" evidence="6">
    <location>
        <begin position="7"/>
        <end position="28"/>
    </location>
</feature>
<comment type="similarity">
    <text evidence="2">Belongs to the clarin family.</text>
</comment>
<keyword evidence="5 6" id="KW-0472">Membrane</keyword>
<keyword evidence="3 6" id="KW-0812">Transmembrane</keyword>
<accession>A0A8S4ATM4</accession>
<evidence type="ECO:0000256" key="3">
    <source>
        <dbReference type="ARBA" id="ARBA00022692"/>
    </source>
</evidence>
<dbReference type="EMBL" id="CAJRST010010001">
    <property type="protein sequence ID" value="CAG5904650.1"/>
    <property type="molecule type" value="Genomic_DNA"/>
</dbReference>
<protein>
    <submittedName>
        <fullName evidence="7">(Atlantic silverside) hypothetical protein</fullName>
    </submittedName>
</protein>
<dbReference type="PANTHER" id="PTHR31548:SF3">
    <property type="entry name" value="CLARIN-3"/>
    <property type="match status" value="1"/>
</dbReference>
<evidence type="ECO:0000313" key="8">
    <source>
        <dbReference type="Proteomes" id="UP000677803"/>
    </source>
</evidence>
<comment type="subcellular location">
    <subcellularLocation>
        <location evidence="1">Membrane</location>
        <topology evidence="1">Multi-pass membrane protein</topology>
    </subcellularLocation>
</comment>
<dbReference type="InterPro" id="IPR026748">
    <property type="entry name" value="Clarin"/>
</dbReference>
<dbReference type="AlphaFoldDB" id="A0A8S4ATM4"/>
<gene>
    <name evidence="7" type="ORF">MMEN_LOCUS9423</name>
</gene>
<dbReference type="GO" id="GO:0007605">
    <property type="term" value="P:sensory perception of sound"/>
    <property type="evidence" value="ECO:0007669"/>
    <property type="project" value="UniProtKB-ARBA"/>
</dbReference>
<dbReference type="GO" id="GO:0016020">
    <property type="term" value="C:membrane"/>
    <property type="evidence" value="ECO:0007669"/>
    <property type="project" value="UniProtKB-SubCell"/>
</dbReference>
<sequence>MPSTTKIIHFLSSALVTAVSVGLLGFAMSTQWARINIRCAMAESSSFNGSAEIFLGLFDGIIIRSSCPSFGTEDEFKVISTIKNTGTTPLALHVLVVCLLALSLLFSAVSILVSLYNSVSNPYETYMGPVGVYTCSSLSACLSLVALIIFVVYVNVTNMAKDLVTIFVGALPVDLGEQSAEMRVGYYLVIPYIVFSLGAVALIYMYQHVAYEHKRQQERPTEDAPKEIMMY</sequence>
<evidence type="ECO:0000256" key="4">
    <source>
        <dbReference type="ARBA" id="ARBA00022989"/>
    </source>
</evidence>
<feature type="transmembrane region" description="Helical" evidence="6">
    <location>
        <begin position="184"/>
        <end position="206"/>
    </location>
</feature>
<evidence type="ECO:0000256" key="5">
    <source>
        <dbReference type="ARBA" id="ARBA00023136"/>
    </source>
</evidence>
<comment type="caution">
    <text evidence="7">The sequence shown here is derived from an EMBL/GenBank/DDBJ whole genome shotgun (WGS) entry which is preliminary data.</text>
</comment>
<evidence type="ECO:0000256" key="2">
    <source>
        <dbReference type="ARBA" id="ARBA00005787"/>
    </source>
</evidence>
<feature type="transmembrane region" description="Helical" evidence="6">
    <location>
        <begin position="130"/>
        <end position="154"/>
    </location>
</feature>
<proteinExistence type="inferred from homology"/>